<sequence length="316" mass="34707">QKKAAKKEVKFMDEVIMEKLDGNFDAMEKSLKTNGKFRLDLSDVKTMTLSGNLTGDSQASYAPNPAIQPAQSLNFRDLIPTVRSETGLYVYYRENSGLTNNIAAQTEGSDKGENNYSLTEVKVVNDYLAGFSTFSKQMLKSLPFLTQTLPRMLQRDFFKAENSAFFSTVSAAATGSTTTAETNDLLQLVDYIANQKTANFVPSYALVSQTQMGRLLKATIAAGYYAGAGSVVVNPNGGITIWGVPVVSASWVTDDKVLIFDNSYLERVEVEGLAIEFSYENGDNFQKNLVTARIECYEDINLMLTTSAIYADMGNV</sequence>
<reference evidence="4" key="1">
    <citation type="submission" date="2020-04" db="EMBL/GenBank/DDBJ databases">
        <authorList>
            <person name="Chiriac C."/>
            <person name="Salcher M."/>
            <person name="Ghai R."/>
            <person name="Kavagutti S V."/>
        </authorList>
    </citation>
    <scope>NUCLEOTIDE SEQUENCE</scope>
</reference>
<protein>
    <submittedName>
        <fullName evidence="4">Major_cap_HK97, phage major capsid protein, HK97 family</fullName>
    </submittedName>
</protein>
<dbReference type="InterPro" id="IPR024455">
    <property type="entry name" value="Phage_capsid"/>
</dbReference>
<evidence type="ECO:0000313" key="4">
    <source>
        <dbReference type="EMBL" id="CAB4141652.1"/>
    </source>
</evidence>
<comment type="subcellular location">
    <subcellularLocation>
        <location evidence="1">Virion</location>
    </subcellularLocation>
</comment>
<gene>
    <name evidence="4" type="ORF">UFOVP426_1</name>
</gene>
<feature type="domain" description="Phage capsid-like C-terminal" evidence="3">
    <location>
        <begin position="72"/>
        <end position="303"/>
    </location>
</feature>
<keyword evidence="2" id="KW-0946">Virion</keyword>
<organism evidence="4">
    <name type="scientific">uncultured Caudovirales phage</name>
    <dbReference type="NCBI Taxonomy" id="2100421"/>
    <lineage>
        <taxon>Viruses</taxon>
        <taxon>Duplodnaviria</taxon>
        <taxon>Heunggongvirae</taxon>
        <taxon>Uroviricota</taxon>
        <taxon>Caudoviricetes</taxon>
        <taxon>Peduoviridae</taxon>
        <taxon>Maltschvirus</taxon>
        <taxon>Maltschvirus maltsch</taxon>
    </lineage>
</organism>
<dbReference type="Gene3D" id="3.30.2400.10">
    <property type="entry name" value="Major capsid protein gp5"/>
    <property type="match status" value="1"/>
</dbReference>
<dbReference type="InterPro" id="IPR054612">
    <property type="entry name" value="Phage_capsid-like_C"/>
</dbReference>
<dbReference type="Pfam" id="PF05065">
    <property type="entry name" value="Phage_capsid"/>
    <property type="match status" value="1"/>
</dbReference>
<name>A0A6J5M672_9CAUD</name>
<evidence type="ECO:0000256" key="2">
    <source>
        <dbReference type="ARBA" id="ARBA00022844"/>
    </source>
</evidence>
<feature type="non-terminal residue" evidence="4">
    <location>
        <position position="1"/>
    </location>
</feature>
<dbReference type="Gene3D" id="3.30.2320.10">
    <property type="entry name" value="hypothetical protein PF0899 domain"/>
    <property type="match status" value="1"/>
</dbReference>
<dbReference type="EMBL" id="LR796396">
    <property type="protein sequence ID" value="CAB4141652.1"/>
    <property type="molecule type" value="Genomic_DNA"/>
</dbReference>
<accession>A0A6J5M672</accession>
<dbReference type="GO" id="GO:0044423">
    <property type="term" value="C:virion component"/>
    <property type="evidence" value="ECO:0007669"/>
    <property type="project" value="UniProtKB-KW"/>
</dbReference>
<evidence type="ECO:0000259" key="3">
    <source>
        <dbReference type="Pfam" id="PF05065"/>
    </source>
</evidence>
<evidence type="ECO:0000256" key="1">
    <source>
        <dbReference type="ARBA" id="ARBA00004328"/>
    </source>
</evidence>
<proteinExistence type="predicted"/>
<dbReference type="SUPFAM" id="SSF56563">
    <property type="entry name" value="Major capsid protein gp5"/>
    <property type="match status" value="1"/>
</dbReference>
<dbReference type="NCBIfam" id="TIGR01554">
    <property type="entry name" value="major_cap_HK97"/>
    <property type="match status" value="1"/>
</dbReference>